<keyword evidence="4 10" id="KW-0028">Amino-acid biosynthesis</keyword>
<feature type="binding site" evidence="10">
    <location>
        <position position="90"/>
    </location>
    <ligand>
        <name>Zn(2+)</name>
        <dbReference type="ChEBI" id="CHEBI:29105"/>
        <note>ligand shared between dimeric partners</note>
    </ligand>
</feature>
<keyword evidence="8 10" id="KW-0460">Magnesium</keyword>
<dbReference type="EMBL" id="JBHSCQ010000001">
    <property type="protein sequence ID" value="MFC4264004.1"/>
    <property type="molecule type" value="Genomic_DNA"/>
</dbReference>
<keyword evidence="13" id="KW-1185">Reference proteome</keyword>
<comment type="function">
    <text evidence="10">Catalyzes the hydrolysis of the adenine ring of phosphoribosyl-AMP.</text>
</comment>
<evidence type="ECO:0000256" key="9">
    <source>
        <dbReference type="ARBA" id="ARBA00023102"/>
    </source>
</evidence>
<dbReference type="HAMAP" id="MF_01021">
    <property type="entry name" value="HisI"/>
    <property type="match status" value="1"/>
</dbReference>
<comment type="pathway">
    <text evidence="2 10">Amino-acid biosynthesis; L-histidine biosynthesis; L-histidine from 5-phospho-alpha-D-ribose 1-diphosphate: step 3/9.</text>
</comment>
<proteinExistence type="inferred from homology"/>
<accession>A0ABV8QY51</accession>
<evidence type="ECO:0000256" key="8">
    <source>
        <dbReference type="ARBA" id="ARBA00022842"/>
    </source>
</evidence>
<comment type="subcellular location">
    <subcellularLocation>
        <location evidence="10">Cytoplasm</location>
    </subcellularLocation>
</comment>
<evidence type="ECO:0000256" key="4">
    <source>
        <dbReference type="ARBA" id="ARBA00022605"/>
    </source>
</evidence>
<sequence>MMTHSSEPQSALPSAVATLLKRDAQGLVAAVVQQYDSHEVLMLGWMDEEALQRTLTSGRVTFWSRSRSEYWRKGDTSGHAQYVKSVAIDCDGDALLIKVDQIGAACHTGTRTCFEGRDLPATVGNA</sequence>
<protein>
    <recommendedName>
        <fullName evidence="10">Phosphoribosyl-AMP cyclohydrolase</fullName>
        <shortName evidence="10">PRA-CH</shortName>
        <ecNumber evidence="10">3.5.4.19</ecNumber>
    </recommendedName>
</protein>
<keyword evidence="6 10" id="KW-0378">Hydrolase</keyword>
<dbReference type="Proteomes" id="UP001595773">
    <property type="component" value="Unassembled WGS sequence"/>
</dbReference>
<dbReference type="InterPro" id="IPR002496">
    <property type="entry name" value="PRib_AMP_CycHydrolase_dom"/>
</dbReference>
<organism evidence="12 13">
    <name type="scientific">Arthrobacter cryoconiti</name>
    <dbReference type="NCBI Taxonomy" id="748907"/>
    <lineage>
        <taxon>Bacteria</taxon>
        <taxon>Bacillati</taxon>
        <taxon>Actinomycetota</taxon>
        <taxon>Actinomycetes</taxon>
        <taxon>Micrococcales</taxon>
        <taxon>Micrococcaceae</taxon>
        <taxon>Arthrobacter</taxon>
    </lineage>
</organism>
<dbReference type="GO" id="GO:0004635">
    <property type="term" value="F:phosphoribosyl-AMP cyclohydrolase activity"/>
    <property type="evidence" value="ECO:0007669"/>
    <property type="project" value="UniProtKB-EC"/>
</dbReference>
<feature type="binding site" evidence="10">
    <location>
        <position position="91"/>
    </location>
    <ligand>
        <name>Mg(2+)</name>
        <dbReference type="ChEBI" id="CHEBI:18420"/>
    </ligand>
</feature>
<dbReference type="InterPro" id="IPR026660">
    <property type="entry name" value="PRA-CH"/>
</dbReference>
<feature type="binding site" evidence="10">
    <location>
        <position position="93"/>
    </location>
    <ligand>
        <name>Mg(2+)</name>
        <dbReference type="ChEBI" id="CHEBI:18420"/>
    </ligand>
</feature>
<dbReference type="InterPro" id="IPR038019">
    <property type="entry name" value="PRib_AMP_CycHydrolase_sf"/>
</dbReference>
<comment type="subunit">
    <text evidence="10">Homodimer.</text>
</comment>
<keyword evidence="7 10" id="KW-0862">Zinc</keyword>
<evidence type="ECO:0000313" key="13">
    <source>
        <dbReference type="Proteomes" id="UP001595773"/>
    </source>
</evidence>
<evidence type="ECO:0000256" key="3">
    <source>
        <dbReference type="ARBA" id="ARBA00022490"/>
    </source>
</evidence>
<keyword evidence="9 10" id="KW-0368">Histidine biosynthesis</keyword>
<evidence type="ECO:0000256" key="7">
    <source>
        <dbReference type="ARBA" id="ARBA00022833"/>
    </source>
</evidence>
<dbReference type="Gene3D" id="3.10.20.810">
    <property type="entry name" value="Phosphoribosyl-AMP cyclohydrolase"/>
    <property type="match status" value="1"/>
</dbReference>
<comment type="caution">
    <text evidence="12">The sequence shown here is derived from an EMBL/GenBank/DDBJ whole genome shotgun (WGS) entry which is preliminary data.</text>
</comment>
<comment type="similarity">
    <text evidence="10">Belongs to the PRA-CH family.</text>
</comment>
<dbReference type="PANTHER" id="PTHR42945:SF11">
    <property type="entry name" value="PHOSPHORIBOSYL-AMP CYCLOHYDROLASE"/>
    <property type="match status" value="1"/>
</dbReference>
<gene>
    <name evidence="10 12" type="primary">hisI</name>
    <name evidence="12" type="ORF">ACFOW9_00100</name>
</gene>
<keyword evidence="5 10" id="KW-0479">Metal-binding</keyword>
<evidence type="ECO:0000256" key="10">
    <source>
        <dbReference type="HAMAP-Rule" id="MF_01021"/>
    </source>
</evidence>
<evidence type="ECO:0000256" key="6">
    <source>
        <dbReference type="ARBA" id="ARBA00022801"/>
    </source>
</evidence>
<feature type="domain" description="Phosphoribosyl-AMP cyclohydrolase" evidence="11">
    <location>
        <begin position="42"/>
        <end position="115"/>
    </location>
</feature>
<feature type="binding site" evidence="10">
    <location>
        <position position="113"/>
    </location>
    <ligand>
        <name>Zn(2+)</name>
        <dbReference type="ChEBI" id="CHEBI:29105"/>
        <note>ligand shared between dimeric partners</note>
    </ligand>
</feature>
<dbReference type="RefSeq" id="WP_230068693.1">
    <property type="nucleotide sequence ID" value="NZ_BAABLL010000011.1"/>
</dbReference>
<comment type="cofactor">
    <cofactor evidence="10">
        <name>Mg(2+)</name>
        <dbReference type="ChEBI" id="CHEBI:18420"/>
    </cofactor>
    <text evidence="10">Binds 1 Mg(2+) ion per subunit.</text>
</comment>
<comment type="cofactor">
    <cofactor evidence="10">
        <name>Zn(2+)</name>
        <dbReference type="ChEBI" id="CHEBI:29105"/>
    </cofactor>
    <text evidence="10">Binds 1 zinc ion per subunit.</text>
</comment>
<dbReference type="PANTHER" id="PTHR42945">
    <property type="entry name" value="HISTIDINE BIOSYNTHESIS BIFUNCTIONAL PROTEIN"/>
    <property type="match status" value="1"/>
</dbReference>
<dbReference type="EC" id="3.5.4.19" evidence="10"/>
<comment type="catalytic activity">
    <reaction evidence="1 10">
        <text>1-(5-phospho-beta-D-ribosyl)-5'-AMP + H2O = 1-(5-phospho-beta-D-ribosyl)-5-[(5-phospho-beta-D-ribosylamino)methylideneamino]imidazole-4-carboxamide</text>
        <dbReference type="Rhea" id="RHEA:20049"/>
        <dbReference type="ChEBI" id="CHEBI:15377"/>
        <dbReference type="ChEBI" id="CHEBI:58435"/>
        <dbReference type="ChEBI" id="CHEBI:59457"/>
        <dbReference type="EC" id="3.5.4.19"/>
    </reaction>
</comment>
<evidence type="ECO:0000313" key="12">
    <source>
        <dbReference type="EMBL" id="MFC4264004.1"/>
    </source>
</evidence>
<dbReference type="SUPFAM" id="SSF141734">
    <property type="entry name" value="HisI-like"/>
    <property type="match status" value="1"/>
</dbReference>
<name>A0ABV8QY51_9MICC</name>
<dbReference type="Pfam" id="PF01502">
    <property type="entry name" value="PRA-CH"/>
    <property type="match status" value="1"/>
</dbReference>
<evidence type="ECO:0000256" key="5">
    <source>
        <dbReference type="ARBA" id="ARBA00022723"/>
    </source>
</evidence>
<keyword evidence="3 10" id="KW-0963">Cytoplasm</keyword>
<dbReference type="NCBIfam" id="NF000768">
    <property type="entry name" value="PRK00051.1"/>
    <property type="match status" value="1"/>
</dbReference>
<feature type="binding site" evidence="10">
    <location>
        <position position="89"/>
    </location>
    <ligand>
        <name>Mg(2+)</name>
        <dbReference type="ChEBI" id="CHEBI:18420"/>
    </ligand>
</feature>
<evidence type="ECO:0000259" key="11">
    <source>
        <dbReference type="Pfam" id="PF01502"/>
    </source>
</evidence>
<evidence type="ECO:0000256" key="1">
    <source>
        <dbReference type="ARBA" id="ARBA00000024"/>
    </source>
</evidence>
<evidence type="ECO:0000256" key="2">
    <source>
        <dbReference type="ARBA" id="ARBA00005169"/>
    </source>
</evidence>
<reference evidence="13" key="1">
    <citation type="journal article" date="2019" name="Int. J. Syst. Evol. Microbiol.">
        <title>The Global Catalogue of Microorganisms (GCM) 10K type strain sequencing project: providing services to taxonomists for standard genome sequencing and annotation.</title>
        <authorList>
            <consortium name="The Broad Institute Genomics Platform"/>
            <consortium name="The Broad Institute Genome Sequencing Center for Infectious Disease"/>
            <person name="Wu L."/>
            <person name="Ma J."/>
        </authorList>
    </citation>
    <scope>NUCLEOTIDE SEQUENCE [LARGE SCALE GENOMIC DNA]</scope>
    <source>
        <strain evidence="13">CGMCC 1.10698</strain>
    </source>
</reference>
<feature type="binding site" evidence="10">
    <location>
        <position position="106"/>
    </location>
    <ligand>
        <name>Zn(2+)</name>
        <dbReference type="ChEBI" id="CHEBI:29105"/>
        <note>ligand shared between dimeric partners</note>
    </ligand>
</feature>